<accession>A0A0E9T2T6</accession>
<sequence>MLKTSRSTSSQRYSIRLTSGDCAGHCNKLKSVWSNNK</sequence>
<evidence type="ECO:0000313" key="1">
    <source>
        <dbReference type="EMBL" id="JAH47889.1"/>
    </source>
</evidence>
<proteinExistence type="predicted"/>
<name>A0A0E9T2T6_ANGAN</name>
<reference evidence="1" key="2">
    <citation type="journal article" date="2015" name="Fish Shellfish Immunol.">
        <title>Early steps in the European eel (Anguilla anguilla)-Vibrio vulnificus interaction in the gills: Role of the RtxA13 toxin.</title>
        <authorList>
            <person name="Callol A."/>
            <person name="Pajuelo D."/>
            <person name="Ebbesson L."/>
            <person name="Teles M."/>
            <person name="MacKenzie S."/>
            <person name="Amaro C."/>
        </authorList>
    </citation>
    <scope>NUCLEOTIDE SEQUENCE</scope>
</reference>
<reference evidence="1" key="1">
    <citation type="submission" date="2014-11" db="EMBL/GenBank/DDBJ databases">
        <authorList>
            <person name="Amaro Gonzalez C."/>
        </authorList>
    </citation>
    <scope>NUCLEOTIDE SEQUENCE</scope>
</reference>
<organism evidence="1">
    <name type="scientific">Anguilla anguilla</name>
    <name type="common">European freshwater eel</name>
    <name type="synonym">Muraena anguilla</name>
    <dbReference type="NCBI Taxonomy" id="7936"/>
    <lineage>
        <taxon>Eukaryota</taxon>
        <taxon>Metazoa</taxon>
        <taxon>Chordata</taxon>
        <taxon>Craniata</taxon>
        <taxon>Vertebrata</taxon>
        <taxon>Euteleostomi</taxon>
        <taxon>Actinopterygii</taxon>
        <taxon>Neopterygii</taxon>
        <taxon>Teleostei</taxon>
        <taxon>Anguilliformes</taxon>
        <taxon>Anguillidae</taxon>
        <taxon>Anguilla</taxon>
    </lineage>
</organism>
<protein>
    <submittedName>
        <fullName evidence="1">Uncharacterized protein</fullName>
    </submittedName>
</protein>
<dbReference type="AlphaFoldDB" id="A0A0E9T2T6"/>
<dbReference type="EMBL" id="GBXM01060688">
    <property type="protein sequence ID" value="JAH47889.1"/>
    <property type="molecule type" value="Transcribed_RNA"/>
</dbReference>